<keyword evidence="1" id="KW-0812">Transmembrane</keyword>
<accession>A0A5C8P3M0</accession>
<dbReference type="Proteomes" id="UP000321574">
    <property type="component" value="Unassembled WGS sequence"/>
</dbReference>
<keyword evidence="1" id="KW-0472">Membrane</keyword>
<keyword evidence="3" id="KW-1185">Reference proteome</keyword>
<sequence>MSENNKVKQDDKPIPAEESTLKRALMTGFIGGLFWSIIWVFTYYFSFSELAPKSYLLRSWLHREWTDKLLGDVVSILLTGIISMIIALIYYMLIKKATTYLAGIMYGIVLWVILFYILQPIFPNIPSLHELDKDTIITTLCLFIVYGTFIGYSISYDYHEYQNE</sequence>
<dbReference type="EMBL" id="VDUW01000001">
    <property type="protein sequence ID" value="TXL67952.1"/>
    <property type="molecule type" value="Genomic_DNA"/>
</dbReference>
<keyword evidence="1" id="KW-1133">Transmembrane helix</keyword>
<feature type="transmembrane region" description="Helical" evidence="1">
    <location>
        <begin position="135"/>
        <end position="154"/>
    </location>
</feature>
<proteinExistence type="predicted"/>
<dbReference type="OrthoDB" id="2691442at2"/>
<evidence type="ECO:0000256" key="1">
    <source>
        <dbReference type="SAM" id="Phobius"/>
    </source>
</evidence>
<feature type="transmembrane region" description="Helical" evidence="1">
    <location>
        <begin position="100"/>
        <end position="123"/>
    </location>
</feature>
<feature type="transmembrane region" description="Helical" evidence="1">
    <location>
        <begin position="73"/>
        <end position="93"/>
    </location>
</feature>
<feature type="transmembrane region" description="Helical" evidence="1">
    <location>
        <begin position="24"/>
        <end position="45"/>
    </location>
</feature>
<dbReference type="InterPro" id="IPR024563">
    <property type="entry name" value="YqhR"/>
</dbReference>
<dbReference type="RefSeq" id="WP_147665689.1">
    <property type="nucleotide sequence ID" value="NZ_VDUW01000001.1"/>
</dbReference>
<dbReference type="AlphaFoldDB" id="A0A5C8P3M0"/>
<evidence type="ECO:0000313" key="3">
    <source>
        <dbReference type="Proteomes" id="UP000321574"/>
    </source>
</evidence>
<dbReference type="Pfam" id="PF11085">
    <property type="entry name" value="YqhR"/>
    <property type="match status" value="1"/>
</dbReference>
<evidence type="ECO:0000313" key="2">
    <source>
        <dbReference type="EMBL" id="TXL67952.1"/>
    </source>
</evidence>
<gene>
    <name evidence="2" type="ORF">FHP05_02720</name>
</gene>
<reference evidence="2 3" key="1">
    <citation type="submission" date="2019-06" db="EMBL/GenBank/DDBJ databases">
        <title>Cerasibacillus sp. nov., isolated from maize field.</title>
        <authorList>
            <person name="Lin S.-Y."/>
            <person name="Tsai C.-F."/>
            <person name="Young C.-C."/>
        </authorList>
    </citation>
    <scope>NUCLEOTIDE SEQUENCE [LARGE SCALE GENOMIC DNA]</scope>
    <source>
        <strain evidence="2 3">CC-CFT480</strain>
    </source>
</reference>
<comment type="caution">
    <text evidence="2">The sequence shown here is derived from an EMBL/GenBank/DDBJ whole genome shotgun (WGS) entry which is preliminary data.</text>
</comment>
<organism evidence="2 3">
    <name type="scientific">Cerasibacillus terrae</name>
    <dbReference type="NCBI Taxonomy" id="2498845"/>
    <lineage>
        <taxon>Bacteria</taxon>
        <taxon>Bacillati</taxon>
        <taxon>Bacillota</taxon>
        <taxon>Bacilli</taxon>
        <taxon>Bacillales</taxon>
        <taxon>Bacillaceae</taxon>
        <taxon>Cerasibacillus</taxon>
    </lineage>
</organism>
<name>A0A5C8P3M0_9BACI</name>
<protein>
    <submittedName>
        <fullName evidence="2">Uncharacterized protein</fullName>
    </submittedName>
</protein>